<sequence>MGMLLCVNTQTLLLIDGHSMAFRSFYALQADSFRTDSGIYTNAVHGFTNTLLRLLKDYQPSHIAVAFDLPGGTFRTRMYAQYKGGRKQTPEEFKGQIDLIQRLLDAIGIKWLTYSDYEADDIVATLSQRGYEQGMQVVIASGDKDSYQLVNTAVKVAYPMPRSQMLLLDADGVQKRVGVRPEQYGDYAALVGEGADNIPGVPGVGPKTAAKWLHQYGSLDALILAADELKGKVGNAFREHLAQVQLNRQLNTLVRDLPLDLKLSQLEPQGVDYAEFNDLCDLLDFQSVRTRVLSALPVRDGGTVINADAADEVQQGAHGQQRFAAPVMRDAVSRTTEMSLRDFLDAPTPEKHDDASQLVSHDLEDGENRWGIAVFGSQTPGKGSAERIAIANNAGEVYAFSPTALGIDDHAALTTWLENPEIAKVGHGVKGIMHALAGSALSCESFTCCTEVQAYLLHPERRSYDFADLVNTYLGVSMQLENQGTLGILADGTLAANESLETAAVQVLDLADVLDLKLAQVGQNESLVSLETELSLVLFRMEDRGIVVDTQKLQELHDEFATRVAQAEHFAHAAIDDDSVNLASPKQLQGVLFERLQLPKTKKTKSGYTTNAEALAGLLTKISGFEDENSVRGQEFLNALMQHRDAVKLLQSVEGLQKAVQADGRIRTTYQQTVTATGRLSSTEPNLQNIHARTEAGQQIREVFVPGEGFEALLTADYSQIEMRLMAHLSRDAELISAFCEGADLHRYVASQVFEVPEAEVSAAQRSKIKAMSYGLVYGLSAYGLSAQLHISVSEAQELMDGYFSRFGKVKEYLDSLVVQARKSGYTQTILGRRRYLPDLLSDNRQIRQAAERAALNAPIQGSAADLIKLAMLATEFALHDAGLKSRVLLQVHDELVLEVAAGESAQVREIVAQQMGQAYALSVPLTVGIGEGKNWRAAAH</sequence>
<evidence type="ECO:0000256" key="11">
    <source>
        <dbReference type="ARBA" id="ARBA00022932"/>
    </source>
</evidence>
<name>A0ABU1T0A4_9ACTO</name>
<dbReference type="Gene3D" id="1.10.150.20">
    <property type="entry name" value="5' to 3' exonuclease, C-terminal subdomain"/>
    <property type="match status" value="2"/>
</dbReference>
<evidence type="ECO:0000256" key="2">
    <source>
        <dbReference type="ARBA" id="ARBA00012417"/>
    </source>
</evidence>
<dbReference type="CDD" id="cd09859">
    <property type="entry name" value="PIN_53EXO"/>
    <property type="match status" value="1"/>
</dbReference>
<dbReference type="Gene3D" id="1.20.1060.10">
    <property type="entry name" value="Taq DNA Polymerase, Chain T, domain 4"/>
    <property type="match status" value="1"/>
</dbReference>
<keyword evidence="11 16" id="KW-0239">DNA-directed DNA polymerase</keyword>
<dbReference type="CDD" id="cd06140">
    <property type="entry name" value="DNA_polA_I_Bacillus_like_exo"/>
    <property type="match status" value="1"/>
</dbReference>
<dbReference type="InterPro" id="IPR036397">
    <property type="entry name" value="RNaseH_sf"/>
</dbReference>
<dbReference type="EC" id="2.7.7.7" evidence="2 15"/>
<dbReference type="InterPro" id="IPR043502">
    <property type="entry name" value="DNA/RNA_pol_sf"/>
</dbReference>
<dbReference type="NCBIfam" id="NF004397">
    <property type="entry name" value="PRK05755.1"/>
    <property type="match status" value="1"/>
</dbReference>
<keyword evidence="7" id="KW-0540">Nuclease</keyword>
<dbReference type="Proteomes" id="UP001266099">
    <property type="component" value="Unassembled WGS sequence"/>
</dbReference>
<dbReference type="InterPro" id="IPR001098">
    <property type="entry name" value="DNA-dir_DNA_pol_A_palm_dom"/>
</dbReference>
<evidence type="ECO:0000259" key="18">
    <source>
        <dbReference type="SMART" id="SM00482"/>
    </source>
</evidence>
<keyword evidence="20" id="KW-1185">Reference proteome</keyword>
<dbReference type="InterPro" id="IPR036279">
    <property type="entry name" value="5-3_exonuclease_C_sf"/>
</dbReference>
<evidence type="ECO:0000256" key="14">
    <source>
        <dbReference type="ARBA" id="ARBA00049244"/>
    </source>
</evidence>
<dbReference type="SUPFAM" id="SSF88723">
    <property type="entry name" value="PIN domain-like"/>
    <property type="match status" value="1"/>
</dbReference>
<evidence type="ECO:0000256" key="13">
    <source>
        <dbReference type="ARBA" id="ARBA00023204"/>
    </source>
</evidence>
<keyword evidence="9" id="KW-0378">Hydrolase</keyword>
<dbReference type="InterPro" id="IPR002421">
    <property type="entry name" value="5-3_exonuclease"/>
</dbReference>
<keyword evidence="8 16" id="KW-0227">DNA damage</keyword>
<evidence type="ECO:0000256" key="4">
    <source>
        <dbReference type="ARBA" id="ARBA00022679"/>
    </source>
</evidence>
<evidence type="ECO:0000256" key="16">
    <source>
        <dbReference type="RuleBase" id="RU004460"/>
    </source>
</evidence>
<comment type="catalytic activity">
    <reaction evidence="14 16">
        <text>DNA(n) + a 2'-deoxyribonucleoside 5'-triphosphate = DNA(n+1) + diphosphate</text>
        <dbReference type="Rhea" id="RHEA:22508"/>
        <dbReference type="Rhea" id="RHEA-COMP:17339"/>
        <dbReference type="Rhea" id="RHEA-COMP:17340"/>
        <dbReference type="ChEBI" id="CHEBI:33019"/>
        <dbReference type="ChEBI" id="CHEBI:61560"/>
        <dbReference type="ChEBI" id="CHEBI:173112"/>
        <dbReference type="EC" id="2.7.7.7"/>
    </reaction>
</comment>
<dbReference type="Gene3D" id="3.30.420.10">
    <property type="entry name" value="Ribonuclease H-like superfamily/Ribonuclease H"/>
    <property type="match status" value="1"/>
</dbReference>
<dbReference type="InterPro" id="IPR012337">
    <property type="entry name" value="RNaseH-like_sf"/>
</dbReference>
<evidence type="ECO:0000313" key="20">
    <source>
        <dbReference type="Proteomes" id="UP001266099"/>
    </source>
</evidence>
<keyword evidence="13 16" id="KW-0234">DNA repair</keyword>
<dbReference type="Pfam" id="PF02739">
    <property type="entry name" value="5_3_exonuc_N"/>
    <property type="match status" value="1"/>
</dbReference>
<evidence type="ECO:0000259" key="17">
    <source>
        <dbReference type="SMART" id="SM00475"/>
    </source>
</evidence>
<keyword evidence="12 16" id="KW-0238">DNA-binding</keyword>
<keyword evidence="5 16" id="KW-0548">Nucleotidyltransferase</keyword>
<dbReference type="SMART" id="SM00475">
    <property type="entry name" value="53EXOc"/>
    <property type="match status" value="1"/>
</dbReference>
<dbReference type="SUPFAM" id="SSF53098">
    <property type="entry name" value="Ribonuclease H-like"/>
    <property type="match status" value="1"/>
</dbReference>
<dbReference type="InterPro" id="IPR002562">
    <property type="entry name" value="3'-5'_exonuclease_dom"/>
</dbReference>
<dbReference type="Gene3D" id="3.30.70.370">
    <property type="match status" value="1"/>
</dbReference>
<dbReference type="InterPro" id="IPR002298">
    <property type="entry name" value="DNA_polymerase_A"/>
</dbReference>
<evidence type="ECO:0000313" key="19">
    <source>
        <dbReference type="EMBL" id="MDR6938811.1"/>
    </source>
</evidence>
<dbReference type="InterPro" id="IPR008918">
    <property type="entry name" value="HhH2"/>
</dbReference>
<evidence type="ECO:0000256" key="15">
    <source>
        <dbReference type="NCBIfam" id="TIGR00593"/>
    </source>
</evidence>
<feature type="domain" description="DNA-directed DNA polymerase family A palm" evidence="18">
    <location>
        <begin position="697"/>
        <end position="904"/>
    </location>
</feature>
<evidence type="ECO:0000256" key="1">
    <source>
        <dbReference type="ARBA" id="ARBA00007705"/>
    </source>
</evidence>
<dbReference type="PANTHER" id="PTHR10133:SF27">
    <property type="entry name" value="DNA POLYMERASE NU"/>
    <property type="match status" value="1"/>
</dbReference>
<proteinExistence type="inferred from homology"/>
<organism evidence="19 20">
    <name type="scientific">Arcanobacterium hippocoleae</name>
    <dbReference type="NCBI Taxonomy" id="149017"/>
    <lineage>
        <taxon>Bacteria</taxon>
        <taxon>Bacillati</taxon>
        <taxon>Actinomycetota</taxon>
        <taxon>Actinomycetes</taxon>
        <taxon>Actinomycetales</taxon>
        <taxon>Actinomycetaceae</taxon>
        <taxon>Arcanobacterium</taxon>
    </lineage>
</organism>
<evidence type="ECO:0000256" key="10">
    <source>
        <dbReference type="ARBA" id="ARBA00022839"/>
    </source>
</evidence>
<dbReference type="PRINTS" id="PR00868">
    <property type="entry name" value="DNAPOLI"/>
</dbReference>
<evidence type="ECO:0000256" key="8">
    <source>
        <dbReference type="ARBA" id="ARBA00022763"/>
    </source>
</evidence>
<evidence type="ECO:0000256" key="6">
    <source>
        <dbReference type="ARBA" id="ARBA00022705"/>
    </source>
</evidence>
<comment type="caution">
    <text evidence="19">The sequence shown here is derived from an EMBL/GenBank/DDBJ whole genome shotgun (WGS) entry which is preliminary data.</text>
</comment>
<dbReference type="InterPro" id="IPR018320">
    <property type="entry name" value="DNA_polymerase_1"/>
</dbReference>
<dbReference type="SUPFAM" id="SSF47807">
    <property type="entry name" value="5' to 3' exonuclease, C-terminal subdomain"/>
    <property type="match status" value="1"/>
</dbReference>
<gene>
    <name evidence="16" type="primary">polA</name>
    <name evidence="19" type="ORF">J2S36_000354</name>
</gene>
<dbReference type="InterPro" id="IPR020046">
    <property type="entry name" value="5-3_exonucl_a-hlix_arch_N"/>
</dbReference>
<reference evidence="19 20" key="1">
    <citation type="submission" date="2023-07" db="EMBL/GenBank/DDBJ databases">
        <title>Sequencing the genomes of 1000 actinobacteria strains.</title>
        <authorList>
            <person name="Klenk H.-P."/>
        </authorList>
    </citation>
    <scope>NUCLEOTIDE SEQUENCE [LARGE SCALE GENOMIC DNA]</scope>
    <source>
        <strain evidence="19 20">DSM 15539</strain>
    </source>
</reference>
<dbReference type="EMBL" id="JAVDUJ010000001">
    <property type="protein sequence ID" value="MDR6938811.1"/>
    <property type="molecule type" value="Genomic_DNA"/>
</dbReference>
<protein>
    <recommendedName>
        <fullName evidence="3 15">DNA polymerase I</fullName>
        <ecNumber evidence="2 15">2.7.7.7</ecNumber>
    </recommendedName>
</protein>
<dbReference type="CDD" id="cd09898">
    <property type="entry name" value="H3TH_53EXO"/>
    <property type="match status" value="1"/>
</dbReference>
<keyword evidence="4 16" id="KW-0808">Transferase</keyword>
<accession>A0ABU1T0A4</accession>
<evidence type="ECO:0000256" key="9">
    <source>
        <dbReference type="ARBA" id="ARBA00022801"/>
    </source>
</evidence>
<dbReference type="SMART" id="SM00482">
    <property type="entry name" value="POLAc"/>
    <property type="match status" value="1"/>
</dbReference>
<evidence type="ECO:0000256" key="12">
    <source>
        <dbReference type="ARBA" id="ARBA00023125"/>
    </source>
</evidence>
<keyword evidence="10" id="KW-0269">Exonuclease</keyword>
<evidence type="ECO:0000256" key="7">
    <source>
        <dbReference type="ARBA" id="ARBA00022722"/>
    </source>
</evidence>
<dbReference type="CDD" id="cd08637">
    <property type="entry name" value="DNA_pol_A_pol_I_C"/>
    <property type="match status" value="1"/>
</dbReference>
<dbReference type="InterPro" id="IPR029060">
    <property type="entry name" value="PIN-like_dom_sf"/>
</dbReference>
<evidence type="ECO:0000256" key="3">
    <source>
        <dbReference type="ARBA" id="ARBA00020311"/>
    </source>
</evidence>
<dbReference type="NCBIfam" id="TIGR00593">
    <property type="entry name" value="pola"/>
    <property type="match status" value="1"/>
</dbReference>
<feature type="domain" description="5'-3' exonuclease" evidence="17">
    <location>
        <begin position="8"/>
        <end position="269"/>
    </location>
</feature>
<evidence type="ECO:0000256" key="5">
    <source>
        <dbReference type="ARBA" id="ARBA00022695"/>
    </source>
</evidence>
<keyword evidence="6 16" id="KW-0235">DNA replication</keyword>
<dbReference type="PANTHER" id="PTHR10133">
    <property type="entry name" value="DNA POLYMERASE I"/>
    <property type="match status" value="1"/>
</dbReference>
<dbReference type="RefSeq" id="WP_309954916.1">
    <property type="nucleotide sequence ID" value="NZ_JAVDUJ010000001.1"/>
</dbReference>
<dbReference type="Pfam" id="PF00476">
    <property type="entry name" value="DNA_pol_A"/>
    <property type="match status" value="1"/>
</dbReference>
<dbReference type="InterPro" id="IPR020045">
    <property type="entry name" value="DNA_polI_H3TH"/>
</dbReference>
<dbReference type="GO" id="GO:0003887">
    <property type="term" value="F:DNA-directed DNA polymerase activity"/>
    <property type="evidence" value="ECO:0007669"/>
    <property type="project" value="UniProtKB-EC"/>
</dbReference>
<dbReference type="SMART" id="SM00279">
    <property type="entry name" value="HhH2"/>
    <property type="match status" value="1"/>
</dbReference>
<dbReference type="Pfam" id="PF01612">
    <property type="entry name" value="DNA_pol_A_exo1"/>
    <property type="match status" value="1"/>
</dbReference>
<dbReference type="Gene3D" id="3.40.50.1010">
    <property type="entry name" value="5'-nuclease"/>
    <property type="match status" value="1"/>
</dbReference>
<comment type="similarity">
    <text evidence="1 16">Belongs to the DNA polymerase type-A family.</text>
</comment>
<dbReference type="SUPFAM" id="SSF56672">
    <property type="entry name" value="DNA/RNA polymerases"/>
    <property type="match status" value="1"/>
</dbReference>
<dbReference type="Pfam" id="PF01367">
    <property type="entry name" value="5_3_exonuc"/>
    <property type="match status" value="1"/>
</dbReference>